<keyword evidence="5" id="KW-1185">Reference proteome</keyword>
<dbReference type="EMBL" id="BAABWU010000012">
    <property type="protein sequence ID" value="GAA6197527.1"/>
    <property type="molecule type" value="Genomic_DNA"/>
</dbReference>
<feature type="domain" description="N-acetyltransferase" evidence="3">
    <location>
        <begin position="4"/>
        <end position="151"/>
    </location>
</feature>
<evidence type="ECO:0000256" key="2">
    <source>
        <dbReference type="ARBA" id="ARBA00023315"/>
    </source>
</evidence>
<accession>A0ABQ0ANR7</accession>
<sequence length="151" mass="16111">MTGISVRAARVEDAAIVANFVHALIDELSGGKAPAKQGVFDIAQALLAGADVSAAIAYAGNAPVGVITLNQCAAIYAGGKFGEISELYVRPDMRSQGVAQLLLDHAQQEARARGWARLEVGAPSQPEWHRTLNFYLRNGFDEVGPRLRRLA</sequence>
<evidence type="ECO:0000313" key="4">
    <source>
        <dbReference type="EMBL" id="GAA6197527.1"/>
    </source>
</evidence>
<comment type="caution">
    <text evidence="4">The sequence shown here is derived from an EMBL/GenBank/DDBJ whole genome shotgun (WGS) entry which is preliminary data.</text>
</comment>
<dbReference type="PANTHER" id="PTHR43877:SF5">
    <property type="entry name" value="BLL8307 PROTEIN"/>
    <property type="match status" value="1"/>
</dbReference>
<dbReference type="PROSITE" id="PS51186">
    <property type="entry name" value="GNAT"/>
    <property type="match status" value="1"/>
</dbReference>
<proteinExistence type="predicted"/>
<evidence type="ECO:0000256" key="1">
    <source>
        <dbReference type="ARBA" id="ARBA00022679"/>
    </source>
</evidence>
<reference evidence="4 5" key="1">
    <citation type="submission" date="2024-04" db="EMBL/GenBank/DDBJ databases">
        <title>Draft genome sequence of Pseudophaeobacter arcticus NBRC 116598.</title>
        <authorList>
            <person name="Miyakawa T."/>
            <person name="Kusuya Y."/>
            <person name="Miura T."/>
        </authorList>
    </citation>
    <scope>NUCLEOTIDE SEQUENCE [LARGE SCALE GENOMIC DNA]</scope>
    <source>
        <strain evidence="4 5">SU-CL00105</strain>
    </source>
</reference>
<dbReference type="Pfam" id="PF00583">
    <property type="entry name" value="Acetyltransf_1"/>
    <property type="match status" value="1"/>
</dbReference>
<dbReference type="PANTHER" id="PTHR43877">
    <property type="entry name" value="AMINOALKYLPHOSPHONATE N-ACETYLTRANSFERASE-RELATED-RELATED"/>
    <property type="match status" value="1"/>
</dbReference>
<dbReference type="Gene3D" id="3.40.630.30">
    <property type="match status" value="1"/>
</dbReference>
<organism evidence="4 5">
    <name type="scientific">Pseudophaeobacter arcticus</name>
    <dbReference type="NCBI Taxonomy" id="385492"/>
    <lineage>
        <taxon>Bacteria</taxon>
        <taxon>Pseudomonadati</taxon>
        <taxon>Pseudomonadota</taxon>
        <taxon>Alphaproteobacteria</taxon>
        <taxon>Rhodobacterales</taxon>
        <taxon>Paracoccaceae</taxon>
        <taxon>Pseudophaeobacter</taxon>
    </lineage>
</organism>
<evidence type="ECO:0000313" key="5">
    <source>
        <dbReference type="Proteomes" id="UP001441944"/>
    </source>
</evidence>
<dbReference type="RefSeq" id="WP_353401176.1">
    <property type="nucleotide sequence ID" value="NZ_BAABWU010000012.1"/>
</dbReference>
<dbReference type="InterPro" id="IPR016181">
    <property type="entry name" value="Acyl_CoA_acyltransferase"/>
</dbReference>
<dbReference type="Proteomes" id="UP001441944">
    <property type="component" value="Unassembled WGS sequence"/>
</dbReference>
<keyword evidence="1" id="KW-0808">Transferase</keyword>
<evidence type="ECO:0000259" key="3">
    <source>
        <dbReference type="PROSITE" id="PS51186"/>
    </source>
</evidence>
<protein>
    <recommendedName>
        <fullName evidence="3">N-acetyltransferase domain-containing protein</fullName>
    </recommendedName>
</protein>
<dbReference type="CDD" id="cd04301">
    <property type="entry name" value="NAT_SF"/>
    <property type="match status" value="1"/>
</dbReference>
<dbReference type="InterPro" id="IPR050832">
    <property type="entry name" value="Bact_Acetyltransf"/>
</dbReference>
<dbReference type="SUPFAM" id="SSF55729">
    <property type="entry name" value="Acyl-CoA N-acyltransferases (Nat)"/>
    <property type="match status" value="1"/>
</dbReference>
<gene>
    <name evidence="4" type="ORF">NBRC116598_29710</name>
</gene>
<keyword evidence="2" id="KW-0012">Acyltransferase</keyword>
<dbReference type="InterPro" id="IPR000182">
    <property type="entry name" value="GNAT_dom"/>
</dbReference>
<name>A0ABQ0ANR7_9RHOB</name>